<dbReference type="InterPro" id="IPR006119">
    <property type="entry name" value="Resolv_N"/>
</dbReference>
<reference evidence="2 3" key="1">
    <citation type="submission" date="2016-11" db="EMBL/GenBank/DDBJ databases">
        <authorList>
            <person name="Jaros S."/>
            <person name="Januszkiewicz K."/>
            <person name="Wedrychowicz H."/>
        </authorList>
    </citation>
    <scope>NUCLEOTIDE SEQUENCE [LARGE SCALE GENOMIC DNA]</scope>
    <source>
        <strain evidence="2 3">DSM 14214</strain>
    </source>
</reference>
<keyword evidence="3" id="KW-1185">Reference proteome</keyword>
<name>A0A1M6N6L6_9FIRM</name>
<protein>
    <submittedName>
        <fullName evidence="2">Resolvase, N terminal domain</fullName>
    </submittedName>
</protein>
<dbReference type="Gene3D" id="3.40.50.1390">
    <property type="entry name" value="Resolvase, N-terminal catalytic domain"/>
    <property type="match status" value="1"/>
</dbReference>
<feature type="domain" description="Resolvase/invertase-type recombinase catalytic" evidence="1">
    <location>
        <begin position="14"/>
        <end position="107"/>
    </location>
</feature>
<dbReference type="GO" id="GO:0000150">
    <property type="term" value="F:DNA strand exchange activity"/>
    <property type="evidence" value="ECO:0007669"/>
    <property type="project" value="InterPro"/>
</dbReference>
<dbReference type="AlphaFoldDB" id="A0A1M6N6L6"/>
<dbReference type="Proteomes" id="UP000183975">
    <property type="component" value="Unassembled WGS sequence"/>
</dbReference>
<dbReference type="PANTHER" id="PTHR30461">
    <property type="entry name" value="DNA-INVERTASE FROM LAMBDOID PROPHAGE"/>
    <property type="match status" value="1"/>
</dbReference>
<dbReference type="GO" id="GO:0003677">
    <property type="term" value="F:DNA binding"/>
    <property type="evidence" value="ECO:0007669"/>
    <property type="project" value="InterPro"/>
</dbReference>
<gene>
    <name evidence="2" type="ORF">SAMN02745138_00781</name>
</gene>
<proteinExistence type="predicted"/>
<dbReference type="PANTHER" id="PTHR30461:SF23">
    <property type="entry name" value="DNA RECOMBINASE-RELATED"/>
    <property type="match status" value="1"/>
</dbReference>
<dbReference type="CDD" id="cd00338">
    <property type="entry name" value="Ser_Recombinase"/>
    <property type="match status" value="1"/>
</dbReference>
<dbReference type="Pfam" id="PF00239">
    <property type="entry name" value="Resolvase"/>
    <property type="match status" value="1"/>
</dbReference>
<dbReference type="SMART" id="SM00857">
    <property type="entry name" value="Resolvase"/>
    <property type="match status" value="1"/>
</dbReference>
<evidence type="ECO:0000313" key="2">
    <source>
        <dbReference type="EMBL" id="SHJ91274.1"/>
    </source>
</evidence>
<evidence type="ECO:0000313" key="3">
    <source>
        <dbReference type="Proteomes" id="UP000183975"/>
    </source>
</evidence>
<accession>A0A1M6N6L6</accession>
<evidence type="ECO:0000259" key="1">
    <source>
        <dbReference type="PROSITE" id="PS51736"/>
    </source>
</evidence>
<dbReference type="SUPFAM" id="SSF53041">
    <property type="entry name" value="Resolvase-like"/>
    <property type="match status" value="1"/>
</dbReference>
<dbReference type="InterPro" id="IPR050639">
    <property type="entry name" value="SSR_resolvase"/>
</dbReference>
<dbReference type="InterPro" id="IPR036162">
    <property type="entry name" value="Resolvase-like_N_sf"/>
</dbReference>
<dbReference type="PROSITE" id="PS51736">
    <property type="entry name" value="RECOMBINASES_3"/>
    <property type="match status" value="1"/>
</dbReference>
<dbReference type="EMBL" id="FRAH01000009">
    <property type="protein sequence ID" value="SHJ91274.1"/>
    <property type="molecule type" value="Genomic_DNA"/>
</dbReference>
<sequence length="107" mass="12333">MTDKVVSRLNKRIRCYLYTRVSMQMQVDGYSLDAQQDCLKKKAAHRSMQVVATFSDEGKSGKNTTGRPQFQEMLRRIQNGNEDHVDYVLVFRLSRFGRNAVAVPCSR</sequence>
<organism evidence="2 3">
    <name type="scientific">Anaerotignum lactatifermentans DSM 14214</name>
    <dbReference type="NCBI Taxonomy" id="1121323"/>
    <lineage>
        <taxon>Bacteria</taxon>
        <taxon>Bacillati</taxon>
        <taxon>Bacillota</taxon>
        <taxon>Clostridia</taxon>
        <taxon>Lachnospirales</taxon>
        <taxon>Anaerotignaceae</taxon>
        <taxon>Anaerotignum</taxon>
    </lineage>
</organism>